<dbReference type="Gene3D" id="3.30.1120.30">
    <property type="entry name" value="POLO box domain"/>
    <property type="match status" value="2"/>
</dbReference>
<evidence type="ECO:0000256" key="21">
    <source>
        <dbReference type="SAM" id="MobiDB-lite"/>
    </source>
</evidence>
<dbReference type="SMART" id="SM00220">
    <property type="entry name" value="S_TKc"/>
    <property type="match status" value="1"/>
</dbReference>
<dbReference type="Proteomes" id="UP000694427">
    <property type="component" value="Unplaced"/>
</dbReference>
<sequence length="621" mass="71299">MDILRTITHHHHHQQPVNKGKMCEHTHHRPTERRRGKSEDNNAHATQEMSRIITDSTTGKCYCRGKVLGKGGFAKCYEFTDLSTGKMYAAKIIPHTRVSKPHQREKIDREIELHRALHHKHIVHFYHHFEDKDNIYILLEYCSRRSLAHILKARKVLTEPEVRYYLRQILSGLKYLHEQEILHRDLKLGNFFINESMELKVGDFGLAAKLEPVENRRRTICGTPNYLSPEVLNKQGHGCESDVWALGCVMYTMLLGRPPFETTNLKETYRCIREARYSMPSSLSPQAKHLISSMLAKNPMDRPHLDDILRHDFFCQGFTPDRLSANCCHAAPDLHHTSPAKSFFKKAAAALFGGKKDKAKYLETQSKHLLDTSSKQHIKDSIRMIVTARLSGEHAGRCVSDDPNAICFSNAKSLLIIHLNISFTANDISKESMNSSFQWVTKWVDYSNKYGFGYQLSDHTVGVLFNNGTHMSLLSDKKTVHYYAELGQCSVFSTSEAPEQFVGQVTILKYFAHYMEENLMDGGDLPNVTDAGKPRLYLLQWLKSDRALMMLFNDGTFQVNFYHDHTKIILCNQSEEYLLTYINEDRMSTTLQLSTLLVSGCSADLRSRMDYALNMLLQRCN</sequence>
<feature type="domain" description="Protein kinase" evidence="22">
    <location>
        <begin position="62"/>
        <end position="314"/>
    </location>
</feature>
<evidence type="ECO:0000259" key="22">
    <source>
        <dbReference type="PROSITE" id="PS50011"/>
    </source>
</evidence>
<dbReference type="PANTHER" id="PTHR24345:SF44">
    <property type="entry name" value="SERINE_THREONINE-PROTEIN KINASE PLK2"/>
    <property type="match status" value="1"/>
</dbReference>
<comment type="catalytic activity">
    <reaction evidence="18">
        <text>L-seryl-[protein] + ATP = O-phospho-L-seryl-[protein] + ADP + H(+)</text>
        <dbReference type="Rhea" id="RHEA:17989"/>
        <dbReference type="Rhea" id="RHEA-COMP:9863"/>
        <dbReference type="Rhea" id="RHEA-COMP:11604"/>
        <dbReference type="ChEBI" id="CHEBI:15378"/>
        <dbReference type="ChEBI" id="CHEBI:29999"/>
        <dbReference type="ChEBI" id="CHEBI:30616"/>
        <dbReference type="ChEBI" id="CHEBI:83421"/>
        <dbReference type="ChEBI" id="CHEBI:456216"/>
        <dbReference type="EC" id="2.7.11.21"/>
    </reaction>
</comment>
<evidence type="ECO:0000256" key="20">
    <source>
        <dbReference type="RuleBase" id="RU361162"/>
    </source>
</evidence>
<dbReference type="Gene3D" id="1.10.510.10">
    <property type="entry name" value="Transferase(Phosphotransferase) domain 1"/>
    <property type="match status" value="1"/>
</dbReference>
<dbReference type="GO" id="GO:0005813">
    <property type="term" value="C:centrosome"/>
    <property type="evidence" value="ECO:0007669"/>
    <property type="project" value="UniProtKB-SubCell"/>
</dbReference>
<dbReference type="CDD" id="cd13117">
    <property type="entry name" value="POLO_box_2"/>
    <property type="match status" value="1"/>
</dbReference>
<protein>
    <recommendedName>
        <fullName evidence="20">Serine/threonine-protein kinase PLK</fullName>
        <ecNumber evidence="20">2.7.11.21</ecNumber>
    </recommendedName>
    <alternativeName>
        <fullName evidence="20">Polo-like kinase</fullName>
    </alternativeName>
</protein>
<dbReference type="GO" id="GO:0000776">
    <property type="term" value="C:kinetochore"/>
    <property type="evidence" value="ECO:0007669"/>
    <property type="project" value="TreeGrafter"/>
</dbReference>
<keyword evidence="7" id="KW-0053">Apoptosis</keyword>
<proteinExistence type="inferred from homology"/>
<evidence type="ECO:0000256" key="16">
    <source>
        <dbReference type="ARBA" id="ARBA00023306"/>
    </source>
</evidence>
<evidence type="ECO:0000256" key="14">
    <source>
        <dbReference type="ARBA" id="ARBA00023212"/>
    </source>
</evidence>
<evidence type="ECO:0000256" key="3">
    <source>
        <dbReference type="ARBA" id="ARBA00004604"/>
    </source>
</evidence>
<reference evidence="24" key="1">
    <citation type="submission" date="2025-08" db="UniProtKB">
        <authorList>
            <consortium name="Ensembl"/>
        </authorList>
    </citation>
    <scope>IDENTIFICATION</scope>
</reference>
<comment type="subcellular location">
    <subcellularLocation>
        <location evidence="1">Cytoplasm</location>
        <location evidence="1">Cytoskeleton</location>
        <location evidence="1">Microtubule organizing center</location>
        <location evidence="1">Centrosome</location>
    </subcellularLocation>
    <subcellularLocation>
        <location evidence="2">Golgi apparatus</location>
    </subcellularLocation>
    <subcellularLocation>
        <location evidence="3">Nucleus</location>
        <location evidence="3">Nucleolus</location>
    </subcellularLocation>
</comment>
<evidence type="ECO:0000256" key="17">
    <source>
        <dbReference type="ARBA" id="ARBA00047802"/>
    </source>
</evidence>
<dbReference type="FunFam" id="3.30.200.20:FF:000091">
    <property type="entry name" value="Serine/threonine-protein kinase PLK"/>
    <property type="match status" value="1"/>
</dbReference>
<dbReference type="InterPro" id="IPR008271">
    <property type="entry name" value="Ser/Thr_kinase_AS"/>
</dbReference>
<accession>A0A8C1LSP5</accession>
<dbReference type="GO" id="GO:0023051">
    <property type="term" value="P:regulation of signaling"/>
    <property type="evidence" value="ECO:0007669"/>
    <property type="project" value="UniProtKB-ARBA"/>
</dbReference>
<keyword evidence="8" id="KW-0677">Repeat</keyword>
<dbReference type="InterPro" id="IPR033695">
    <property type="entry name" value="POLO_box_2"/>
</dbReference>
<evidence type="ECO:0000256" key="7">
    <source>
        <dbReference type="ARBA" id="ARBA00022703"/>
    </source>
</evidence>
<keyword evidence="10" id="KW-0227">DNA damage</keyword>
<dbReference type="GO" id="GO:0010646">
    <property type="term" value="P:regulation of cell communication"/>
    <property type="evidence" value="ECO:0007669"/>
    <property type="project" value="UniProtKB-ARBA"/>
</dbReference>
<feature type="domain" description="POLO box" evidence="23">
    <location>
        <begin position="537"/>
        <end position="621"/>
    </location>
</feature>
<evidence type="ECO:0000256" key="2">
    <source>
        <dbReference type="ARBA" id="ARBA00004555"/>
    </source>
</evidence>
<feature type="domain" description="POLO box" evidence="23">
    <location>
        <begin position="439"/>
        <end position="517"/>
    </location>
</feature>
<dbReference type="GO" id="GO:0004674">
    <property type="term" value="F:protein serine/threonine kinase activity"/>
    <property type="evidence" value="ECO:0007669"/>
    <property type="project" value="UniProtKB-KW"/>
</dbReference>
<evidence type="ECO:0000313" key="25">
    <source>
        <dbReference type="Proteomes" id="UP000694427"/>
    </source>
</evidence>
<dbReference type="FunFam" id="1.10.510.10:FF:000189">
    <property type="entry name" value="Serine/threonine-protein kinase PLK"/>
    <property type="match status" value="1"/>
</dbReference>
<dbReference type="FunFam" id="3.30.1120.30:FF:000001">
    <property type="entry name" value="Serine/threonine-protein kinase PLK"/>
    <property type="match status" value="1"/>
</dbReference>
<dbReference type="Ensembl" id="ENSCCRT00010074088.1">
    <property type="protein sequence ID" value="ENSCCRP00010067123.1"/>
    <property type="gene ID" value="ENSCCRG00010028678.1"/>
</dbReference>
<dbReference type="GO" id="GO:0005524">
    <property type="term" value="F:ATP binding"/>
    <property type="evidence" value="ECO:0007669"/>
    <property type="project" value="UniProtKB-UniRule"/>
</dbReference>
<evidence type="ECO:0000256" key="11">
    <source>
        <dbReference type="ARBA" id="ARBA00022777"/>
    </source>
</evidence>
<feature type="compositionally biased region" description="Basic residues" evidence="21">
    <location>
        <begin position="26"/>
        <end position="36"/>
    </location>
</feature>
<keyword evidence="15" id="KW-0539">Nucleus</keyword>
<dbReference type="PROSITE" id="PS00108">
    <property type="entry name" value="PROTEIN_KINASE_ST"/>
    <property type="match status" value="1"/>
</dbReference>
<dbReference type="GO" id="GO:0007052">
    <property type="term" value="P:mitotic spindle organization"/>
    <property type="evidence" value="ECO:0007669"/>
    <property type="project" value="TreeGrafter"/>
</dbReference>
<dbReference type="CDD" id="cd13118">
    <property type="entry name" value="POLO_box_1"/>
    <property type="match status" value="1"/>
</dbReference>
<evidence type="ECO:0000256" key="9">
    <source>
        <dbReference type="ARBA" id="ARBA00022741"/>
    </source>
</evidence>
<keyword evidence="13" id="KW-0333">Golgi apparatus</keyword>
<evidence type="ECO:0000313" key="24">
    <source>
        <dbReference type="Ensembl" id="ENSCCRP00010067123.1"/>
    </source>
</evidence>
<dbReference type="InterPro" id="IPR000959">
    <property type="entry name" value="POLO_box_dom"/>
</dbReference>
<dbReference type="SUPFAM" id="SSF56112">
    <property type="entry name" value="Protein kinase-like (PK-like)"/>
    <property type="match status" value="1"/>
</dbReference>
<dbReference type="SUPFAM" id="SSF82615">
    <property type="entry name" value="Polo-box domain"/>
    <property type="match status" value="2"/>
</dbReference>
<dbReference type="Gene3D" id="3.30.200.20">
    <property type="entry name" value="Phosphorylase Kinase, domain 1"/>
    <property type="match status" value="1"/>
</dbReference>
<dbReference type="EC" id="2.7.11.21" evidence="20"/>
<dbReference type="Pfam" id="PF00659">
    <property type="entry name" value="POLO_box"/>
    <property type="match status" value="2"/>
</dbReference>
<keyword evidence="25" id="KW-1185">Reference proteome</keyword>
<keyword evidence="11 20" id="KW-0418">Kinase</keyword>
<dbReference type="GO" id="GO:0005794">
    <property type="term" value="C:Golgi apparatus"/>
    <property type="evidence" value="ECO:0007669"/>
    <property type="project" value="UniProtKB-SubCell"/>
</dbReference>
<dbReference type="PROSITE" id="PS50011">
    <property type="entry name" value="PROTEIN_KINASE_DOM"/>
    <property type="match status" value="1"/>
</dbReference>
<evidence type="ECO:0000256" key="4">
    <source>
        <dbReference type="ARBA" id="ARBA00022490"/>
    </source>
</evidence>
<feature type="region of interest" description="Disordered" evidence="21">
    <location>
        <begin position="1"/>
        <end position="48"/>
    </location>
</feature>
<keyword evidence="14" id="KW-0206">Cytoskeleton</keyword>
<dbReference type="PANTHER" id="PTHR24345">
    <property type="entry name" value="SERINE/THREONINE-PROTEIN KINASE PLK"/>
    <property type="match status" value="1"/>
</dbReference>
<comment type="similarity">
    <text evidence="20">Belongs to the protein kinase superfamily. Ser/Thr protein kinase family. CDC5/Polo subfamily.</text>
</comment>
<organism evidence="24 25">
    <name type="scientific">Cyprinus carpio</name>
    <name type="common">Common carp</name>
    <dbReference type="NCBI Taxonomy" id="7962"/>
    <lineage>
        <taxon>Eukaryota</taxon>
        <taxon>Metazoa</taxon>
        <taxon>Chordata</taxon>
        <taxon>Craniata</taxon>
        <taxon>Vertebrata</taxon>
        <taxon>Euteleostomi</taxon>
        <taxon>Actinopterygii</taxon>
        <taxon>Neopterygii</taxon>
        <taxon>Teleostei</taxon>
        <taxon>Ostariophysi</taxon>
        <taxon>Cypriniformes</taxon>
        <taxon>Cyprinidae</taxon>
        <taxon>Cyprininae</taxon>
        <taxon>Cyprinus</taxon>
    </lineage>
</organism>
<keyword evidence="5 20" id="KW-0723">Serine/threonine-protein kinase</keyword>
<dbReference type="InterPro" id="IPR011009">
    <property type="entry name" value="Kinase-like_dom_sf"/>
</dbReference>
<dbReference type="AlphaFoldDB" id="A0A8C1LSP5"/>
<keyword evidence="6 20" id="KW-0808">Transferase</keyword>
<evidence type="ECO:0000256" key="10">
    <source>
        <dbReference type="ARBA" id="ARBA00022763"/>
    </source>
</evidence>
<dbReference type="PROSITE" id="PS00107">
    <property type="entry name" value="PROTEIN_KINASE_ATP"/>
    <property type="match status" value="1"/>
</dbReference>
<dbReference type="GO" id="GO:0006974">
    <property type="term" value="P:DNA damage response"/>
    <property type="evidence" value="ECO:0007669"/>
    <property type="project" value="UniProtKB-KW"/>
</dbReference>
<evidence type="ECO:0000256" key="12">
    <source>
        <dbReference type="ARBA" id="ARBA00022840"/>
    </source>
</evidence>
<comment type="catalytic activity">
    <reaction evidence="17 20">
        <text>L-threonyl-[protein] + ATP = O-phospho-L-threonyl-[protein] + ADP + H(+)</text>
        <dbReference type="Rhea" id="RHEA:46608"/>
        <dbReference type="Rhea" id="RHEA-COMP:11060"/>
        <dbReference type="Rhea" id="RHEA-COMP:11605"/>
        <dbReference type="ChEBI" id="CHEBI:15378"/>
        <dbReference type="ChEBI" id="CHEBI:30013"/>
        <dbReference type="ChEBI" id="CHEBI:30616"/>
        <dbReference type="ChEBI" id="CHEBI:61977"/>
        <dbReference type="ChEBI" id="CHEBI:456216"/>
        <dbReference type="EC" id="2.7.11.21"/>
    </reaction>
</comment>
<evidence type="ECO:0000256" key="8">
    <source>
        <dbReference type="ARBA" id="ARBA00022737"/>
    </source>
</evidence>
<dbReference type="InterPro" id="IPR033701">
    <property type="entry name" value="POLO_box_1"/>
</dbReference>
<dbReference type="PROSITE" id="PS50078">
    <property type="entry name" value="POLO_BOX"/>
    <property type="match status" value="2"/>
</dbReference>
<evidence type="ECO:0000256" key="15">
    <source>
        <dbReference type="ARBA" id="ARBA00023242"/>
    </source>
</evidence>
<evidence type="ECO:0000256" key="18">
    <source>
        <dbReference type="ARBA" id="ARBA00048347"/>
    </source>
</evidence>
<keyword evidence="4" id="KW-0963">Cytoplasm</keyword>
<dbReference type="Pfam" id="PF00069">
    <property type="entry name" value="Pkinase"/>
    <property type="match status" value="1"/>
</dbReference>
<dbReference type="GO" id="GO:0005730">
    <property type="term" value="C:nucleolus"/>
    <property type="evidence" value="ECO:0007669"/>
    <property type="project" value="UniProtKB-SubCell"/>
</dbReference>
<dbReference type="InterPro" id="IPR017441">
    <property type="entry name" value="Protein_kinase_ATP_BS"/>
</dbReference>
<evidence type="ECO:0000256" key="13">
    <source>
        <dbReference type="ARBA" id="ARBA00023034"/>
    </source>
</evidence>
<name>A0A8C1LSP5_CYPCA</name>
<dbReference type="GO" id="GO:0006915">
    <property type="term" value="P:apoptotic process"/>
    <property type="evidence" value="ECO:0007669"/>
    <property type="project" value="UniProtKB-KW"/>
</dbReference>
<keyword evidence="12 19" id="KW-0067">ATP-binding</keyword>
<evidence type="ECO:0000256" key="5">
    <source>
        <dbReference type="ARBA" id="ARBA00022527"/>
    </source>
</evidence>
<evidence type="ECO:0000256" key="6">
    <source>
        <dbReference type="ARBA" id="ARBA00022679"/>
    </source>
</evidence>
<keyword evidence="9 19" id="KW-0547">Nucleotide-binding</keyword>
<dbReference type="InterPro" id="IPR000719">
    <property type="entry name" value="Prot_kinase_dom"/>
</dbReference>
<keyword evidence="16" id="KW-0131">Cell cycle</keyword>
<dbReference type="InterPro" id="IPR036947">
    <property type="entry name" value="POLO_box_dom_sf"/>
</dbReference>
<dbReference type="GO" id="GO:0000922">
    <property type="term" value="C:spindle pole"/>
    <property type="evidence" value="ECO:0007669"/>
    <property type="project" value="TreeGrafter"/>
</dbReference>
<reference evidence="24" key="2">
    <citation type="submission" date="2025-09" db="UniProtKB">
        <authorList>
            <consortium name="Ensembl"/>
        </authorList>
    </citation>
    <scope>IDENTIFICATION</scope>
</reference>
<evidence type="ECO:0000256" key="1">
    <source>
        <dbReference type="ARBA" id="ARBA00004300"/>
    </source>
</evidence>
<feature type="binding site" evidence="19">
    <location>
        <position position="91"/>
    </location>
    <ligand>
        <name>ATP</name>
        <dbReference type="ChEBI" id="CHEBI:30616"/>
    </ligand>
</feature>
<evidence type="ECO:0000259" key="23">
    <source>
        <dbReference type="PROSITE" id="PS50078"/>
    </source>
</evidence>
<evidence type="ECO:0000256" key="19">
    <source>
        <dbReference type="PROSITE-ProRule" id="PRU10141"/>
    </source>
</evidence>